<evidence type="ECO:0000313" key="3">
    <source>
        <dbReference type="EMBL" id="QLB51017.1"/>
    </source>
</evidence>
<accession>A0A7H8V3B8</accession>
<dbReference type="PANTHER" id="PTHR14239">
    <property type="entry name" value="DUDULIN-RELATED"/>
    <property type="match status" value="1"/>
</dbReference>
<reference evidence="3 4" key="1">
    <citation type="submission" date="2019-06" db="EMBL/GenBank/DDBJ databases">
        <title>The organization of the Streptococcus sanguinis genomes.</title>
        <authorList>
            <person name="Wang H.Y."/>
            <person name="Chen Y.Y.M."/>
            <person name="Wu C.H."/>
        </authorList>
    </citation>
    <scope>NUCLEOTIDE SEQUENCE [LARGE SCALE GENOMIC DNA]</scope>
    <source>
        <strain evidence="3 4">CGMH058</strain>
    </source>
</reference>
<evidence type="ECO:0000313" key="4">
    <source>
        <dbReference type="Proteomes" id="UP000509535"/>
    </source>
</evidence>
<dbReference type="PANTHER" id="PTHR14239:SF10">
    <property type="entry name" value="REDUCTASE"/>
    <property type="match status" value="1"/>
</dbReference>
<dbReference type="InterPro" id="IPR051267">
    <property type="entry name" value="STEAP_metalloreductase"/>
</dbReference>
<dbReference type="Proteomes" id="UP000509535">
    <property type="component" value="Chromosome"/>
</dbReference>
<evidence type="ECO:0000259" key="2">
    <source>
        <dbReference type="Pfam" id="PF03807"/>
    </source>
</evidence>
<dbReference type="EMBL" id="CP040798">
    <property type="protein sequence ID" value="QLB51017.1"/>
    <property type="molecule type" value="Genomic_DNA"/>
</dbReference>
<proteinExistence type="predicted"/>
<organism evidence="3 4">
    <name type="scientific">Streptococcus sanguinis</name>
    <dbReference type="NCBI Taxonomy" id="1305"/>
    <lineage>
        <taxon>Bacteria</taxon>
        <taxon>Bacillati</taxon>
        <taxon>Bacillota</taxon>
        <taxon>Bacilli</taxon>
        <taxon>Lactobacillales</taxon>
        <taxon>Streptococcaceae</taxon>
        <taxon>Streptococcus</taxon>
    </lineage>
</organism>
<dbReference type="Gene3D" id="3.40.50.720">
    <property type="entry name" value="NAD(P)-binding Rossmann-like Domain"/>
    <property type="match status" value="1"/>
</dbReference>
<dbReference type="GO" id="GO:0016491">
    <property type="term" value="F:oxidoreductase activity"/>
    <property type="evidence" value="ECO:0007669"/>
    <property type="project" value="UniProtKB-KW"/>
</dbReference>
<dbReference type="InterPro" id="IPR028939">
    <property type="entry name" value="P5C_Rdtase_cat_N"/>
</dbReference>
<dbReference type="Pfam" id="PF03807">
    <property type="entry name" value="F420_oxidored"/>
    <property type="match status" value="1"/>
</dbReference>
<sequence length="191" mass="20105">MAQITIFGQGNMGQAIASRFEKAGNTVNFITKDQEAASFGEIVVLAVPYGAIEGILSTYASQLAGKIIIDISNPVNFDTFDDLVVPADSSAAALIQEKLPTSFVVKGFNTTFGASLATGKVADQAMTTVLLASDHADAKAKIEEVLSGSDLRVKDAGSLKRARELEAMGFLQISLVAREQVSWTGGFAVLD</sequence>
<name>A0A7H8V3B8_STRSA</name>
<keyword evidence="1" id="KW-0560">Oxidoreductase</keyword>
<gene>
    <name evidence="3" type="ORF">FDP16_11455</name>
</gene>
<dbReference type="InterPro" id="IPR036291">
    <property type="entry name" value="NAD(P)-bd_dom_sf"/>
</dbReference>
<feature type="domain" description="Pyrroline-5-carboxylate reductase catalytic N-terminal" evidence="2">
    <location>
        <begin position="30"/>
        <end position="74"/>
    </location>
</feature>
<dbReference type="RefSeq" id="WP_176799656.1">
    <property type="nucleotide sequence ID" value="NZ_CP040798.1"/>
</dbReference>
<protein>
    <submittedName>
        <fullName evidence="3">Diguanylate cyclase</fullName>
    </submittedName>
</protein>
<dbReference type="SUPFAM" id="SSF51735">
    <property type="entry name" value="NAD(P)-binding Rossmann-fold domains"/>
    <property type="match status" value="1"/>
</dbReference>
<evidence type="ECO:0000256" key="1">
    <source>
        <dbReference type="ARBA" id="ARBA00023002"/>
    </source>
</evidence>
<dbReference type="AlphaFoldDB" id="A0A7H8V3B8"/>